<name>G7WHB3_DESOD</name>
<dbReference type="STRING" id="768706.Desor_4802"/>
<dbReference type="Proteomes" id="UP000006346">
    <property type="component" value="Chromosome"/>
</dbReference>
<dbReference type="AlphaFoldDB" id="G7WHB3"/>
<feature type="domain" description="RND related barrel-sandwich hybrid" evidence="1">
    <location>
        <begin position="63"/>
        <end position="156"/>
    </location>
</feature>
<dbReference type="KEGG" id="dor:Desor_4802"/>
<dbReference type="InterPro" id="IPR058709">
    <property type="entry name" value="BSH_RND-rel"/>
</dbReference>
<dbReference type="OrthoDB" id="1792601at2"/>
<sequence length="300" mass="32773">MEGNRRKIRYLWVAILLLIITGGVAWCYRSAFIAGTIKFATAESGTITHERKVQATFANQELLVISPLSGNVEYLGEDGQRVRRGDPIAAVQSVQSQTIAAAMSGLFIHKSDGLEPIITSENLLTMDLTKLLSQSANVKVSGDTVQTGDALGKIVNNLVPTVAFLEMPTVDGLIVGKTLRLKIGEQTLTAKIMRKSEEPRGVVAQFSNYVDGTAEQRRQEVTWIYRSPTSGVLIPKSALWTKGEELGVFLWSEGVVQFKKVKVLDENEDKACIEDLPNGIPVVITPRDGLEGLVPNPKKI</sequence>
<organism evidence="2 3">
    <name type="scientific">Desulfosporosinus orientis (strain ATCC 19365 / DSM 765 / NCIMB 8382 / VKM B-1628 / Singapore I)</name>
    <name type="common">Desulfotomaculum orientis</name>
    <dbReference type="NCBI Taxonomy" id="768706"/>
    <lineage>
        <taxon>Bacteria</taxon>
        <taxon>Bacillati</taxon>
        <taxon>Bacillota</taxon>
        <taxon>Clostridia</taxon>
        <taxon>Eubacteriales</taxon>
        <taxon>Desulfitobacteriaceae</taxon>
        <taxon>Desulfosporosinus</taxon>
    </lineage>
</organism>
<dbReference type="Pfam" id="PF26018">
    <property type="entry name" value="BSH_RND_rel"/>
    <property type="match status" value="1"/>
</dbReference>
<proteinExistence type="predicted"/>
<reference evidence="3" key="1">
    <citation type="submission" date="2011-11" db="EMBL/GenBank/DDBJ databases">
        <title>Complete sequence of Desulfosporosinus orientis DSM 765.</title>
        <authorList>
            <person name="Lucas S."/>
            <person name="Han J."/>
            <person name="Lapidus A."/>
            <person name="Cheng J.-F."/>
            <person name="Goodwin L."/>
            <person name="Pitluck S."/>
            <person name="Peters L."/>
            <person name="Ovchinnikova G."/>
            <person name="Teshima H."/>
            <person name="Detter J.C."/>
            <person name="Han C."/>
            <person name="Tapia R."/>
            <person name="Land M."/>
            <person name="Hauser L."/>
            <person name="Kyrpides N."/>
            <person name="Ivanova N."/>
            <person name="Pagani I."/>
            <person name="Pester M."/>
            <person name="Spring S."/>
            <person name="Ollivier B."/>
            <person name="Rattei T."/>
            <person name="Klenk H.-P."/>
            <person name="Wagner M."/>
            <person name="Loy A."/>
            <person name="Woyke T."/>
        </authorList>
    </citation>
    <scope>NUCLEOTIDE SEQUENCE [LARGE SCALE GENOMIC DNA]</scope>
    <source>
        <strain evidence="3">ATCC 19365 / DSM 765 / NCIMB 8382 / VKM B-1628</strain>
    </source>
</reference>
<dbReference type="eggNOG" id="COG0845">
    <property type="taxonomic scope" value="Bacteria"/>
</dbReference>
<dbReference type="EMBL" id="CP003108">
    <property type="protein sequence ID" value="AET70203.1"/>
    <property type="molecule type" value="Genomic_DNA"/>
</dbReference>
<accession>G7WHB3</accession>
<evidence type="ECO:0000313" key="2">
    <source>
        <dbReference type="EMBL" id="AET70203.1"/>
    </source>
</evidence>
<reference evidence="2 3" key="2">
    <citation type="journal article" date="2012" name="J. Bacteriol.">
        <title>Complete genome sequences of Desulfosporosinus orientis DSM765T, Desulfosporosinus youngiae DSM17734T, Desulfosporosinus meridiei DSM13257T, and Desulfosporosinus acidiphilus DSM22704T.</title>
        <authorList>
            <person name="Pester M."/>
            <person name="Brambilla E."/>
            <person name="Alazard D."/>
            <person name="Rattei T."/>
            <person name="Weinmaier T."/>
            <person name="Han J."/>
            <person name="Lucas S."/>
            <person name="Lapidus A."/>
            <person name="Cheng J.F."/>
            <person name="Goodwin L."/>
            <person name="Pitluck S."/>
            <person name="Peters L."/>
            <person name="Ovchinnikova G."/>
            <person name="Teshima H."/>
            <person name="Detter J.C."/>
            <person name="Han C.S."/>
            <person name="Tapia R."/>
            <person name="Land M.L."/>
            <person name="Hauser L."/>
            <person name="Kyrpides N.C."/>
            <person name="Ivanova N.N."/>
            <person name="Pagani I."/>
            <person name="Huntmann M."/>
            <person name="Wei C.L."/>
            <person name="Davenport K.W."/>
            <person name="Daligault H."/>
            <person name="Chain P.S."/>
            <person name="Chen A."/>
            <person name="Mavromatis K."/>
            <person name="Markowitz V."/>
            <person name="Szeto E."/>
            <person name="Mikhailova N."/>
            <person name="Pati A."/>
            <person name="Wagner M."/>
            <person name="Woyke T."/>
            <person name="Ollivier B."/>
            <person name="Klenk H.P."/>
            <person name="Spring S."/>
            <person name="Loy A."/>
        </authorList>
    </citation>
    <scope>NUCLEOTIDE SEQUENCE [LARGE SCALE GENOMIC DNA]</scope>
    <source>
        <strain evidence="3">ATCC 19365 / DSM 765 / NCIMB 8382 / VKM B-1628</strain>
    </source>
</reference>
<dbReference type="PATRIC" id="fig|768706.3.peg.4883"/>
<evidence type="ECO:0000259" key="1">
    <source>
        <dbReference type="Pfam" id="PF26018"/>
    </source>
</evidence>
<keyword evidence="3" id="KW-1185">Reference proteome</keyword>
<evidence type="ECO:0000313" key="3">
    <source>
        <dbReference type="Proteomes" id="UP000006346"/>
    </source>
</evidence>
<gene>
    <name evidence="2" type="ordered locus">Desor_4802</name>
</gene>
<dbReference type="HOGENOM" id="CLU_073023_0_0_9"/>
<protein>
    <recommendedName>
        <fullName evidence="1">RND related barrel-sandwich hybrid domain-containing protein</fullName>
    </recommendedName>
</protein>